<sequence>MTTSQQATTALLTEHFRYTPLTLLDDIINTVNELVFRAVNAVEEGFANTSPEVLGFDASPAYAAQLPKLKTSSQREKVLQQLKNDETDAGIVKLESLLNATVDKDFDKFEIYTLRNILSVGHEEEGLADWVQLDHYKGLDFNAATAEDITPEGLQLQRKKMHETQKLNAMLKAEEARNRAVLDQLQRLLNPSQPGSSQTQSQAEQAGPSANLAFLASSQPTSSDLQDALGQLPALRQLLDQLKSSLTSLPQARRTVDEGSADTQRQRYIDSQSLRALEKRGINVGSESIPEAALSGNRLGPEEVKGLETVVQSLSSDESQRH</sequence>
<keyword evidence="12" id="KW-1185">Reference proteome</keyword>
<evidence type="ECO:0000256" key="7">
    <source>
        <dbReference type="ARBA" id="ARBA00023054"/>
    </source>
</evidence>
<reference evidence="11" key="1">
    <citation type="journal article" date="2020" name="Stud. Mycol.">
        <title>101 Dothideomycetes genomes: a test case for predicting lifestyles and emergence of pathogens.</title>
        <authorList>
            <person name="Haridas S."/>
            <person name="Albert R."/>
            <person name="Binder M."/>
            <person name="Bloem J."/>
            <person name="Labutti K."/>
            <person name="Salamov A."/>
            <person name="Andreopoulos B."/>
            <person name="Baker S."/>
            <person name="Barry K."/>
            <person name="Bills G."/>
            <person name="Bluhm B."/>
            <person name="Cannon C."/>
            <person name="Castanera R."/>
            <person name="Culley D."/>
            <person name="Daum C."/>
            <person name="Ezra D."/>
            <person name="Gonzalez J."/>
            <person name="Henrissat B."/>
            <person name="Kuo A."/>
            <person name="Liang C."/>
            <person name="Lipzen A."/>
            <person name="Lutzoni F."/>
            <person name="Magnuson J."/>
            <person name="Mondo S."/>
            <person name="Nolan M."/>
            <person name="Ohm R."/>
            <person name="Pangilinan J."/>
            <person name="Park H.-J."/>
            <person name="Ramirez L."/>
            <person name="Alfaro M."/>
            <person name="Sun H."/>
            <person name="Tritt A."/>
            <person name="Yoshinaga Y."/>
            <person name="Zwiers L.-H."/>
            <person name="Turgeon B."/>
            <person name="Goodwin S."/>
            <person name="Spatafora J."/>
            <person name="Crous P."/>
            <person name="Grigoriev I."/>
        </authorList>
    </citation>
    <scope>NUCLEOTIDE SEQUENCE</scope>
    <source>
        <strain evidence="11">CBS 116435</strain>
    </source>
</reference>
<comment type="similarity">
    <text evidence="2">Belongs to the mis12 family.</text>
</comment>
<keyword evidence="6" id="KW-0995">Kinetochore</keyword>
<dbReference type="GO" id="GO:0005634">
    <property type="term" value="C:nucleus"/>
    <property type="evidence" value="ECO:0007669"/>
    <property type="project" value="InterPro"/>
</dbReference>
<dbReference type="Proteomes" id="UP000799441">
    <property type="component" value="Unassembled WGS sequence"/>
</dbReference>
<evidence type="ECO:0000256" key="8">
    <source>
        <dbReference type="ARBA" id="ARBA00023306"/>
    </source>
</evidence>
<dbReference type="PANTHER" id="PTHR14527">
    <property type="entry name" value="PROTEIN MIS12 HOMOLOG"/>
    <property type="match status" value="1"/>
</dbReference>
<evidence type="ECO:0000256" key="5">
    <source>
        <dbReference type="ARBA" id="ARBA00022776"/>
    </source>
</evidence>
<dbReference type="PANTHER" id="PTHR14527:SF2">
    <property type="entry name" value="PROTEIN MIS12 HOMOLOG"/>
    <property type="match status" value="1"/>
</dbReference>
<evidence type="ECO:0000256" key="1">
    <source>
        <dbReference type="ARBA" id="ARBA00004629"/>
    </source>
</evidence>
<evidence type="ECO:0000313" key="11">
    <source>
        <dbReference type="EMBL" id="KAF2726365.1"/>
    </source>
</evidence>
<evidence type="ECO:0000313" key="12">
    <source>
        <dbReference type="Proteomes" id="UP000799441"/>
    </source>
</evidence>
<dbReference type="AlphaFoldDB" id="A0A9P4QHG9"/>
<accession>A0A9P4QHG9</accession>
<dbReference type="GO" id="GO:0000444">
    <property type="term" value="C:MIS12/MIND type complex"/>
    <property type="evidence" value="ECO:0007669"/>
    <property type="project" value="TreeGrafter"/>
</dbReference>
<keyword evidence="8" id="KW-0131">Cell cycle</keyword>
<evidence type="ECO:0000256" key="6">
    <source>
        <dbReference type="ARBA" id="ARBA00022838"/>
    </source>
</evidence>
<evidence type="ECO:0000256" key="10">
    <source>
        <dbReference type="SAM" id="MobiDB-lite"/>
    </source>
</evidence>
<dbReference type="OrthoDB" id="1884855at2759"/>
<dbReference type="EMBL" id="MU003765">
    <property type="protein sequence ID" value="KAF2726365.1"/>
    <property type="molecule type" value="Genomic_DNA"/>
</dbReference>
<comment type="caution">
    <text evidence="11">The sequence shown here is derived from an EMBL/GenBank/DDBJ whole genome shotgun (WGS) entry which is preliminary data.</text>
</comment>
<keyword evidence="3" id="KW-0158">Chromosome</keyword>
<evidence type="ECO:0000256" key="9">
    <source>
        <dbReference type="ARBA" id="ARBA00023328"/>
    </source>
</evidence>
<evidence type="ECO:0000256" key="4">
    <source>
        <dbReference type="ARBA" id="ARBA00022618"/>
    </source>
</evidence>
<feature type="compositionally biased region" description="Low complexity" evidence="10">
    <location>
        <begin position="191"/>
        <end position="202"/>
    </location>
</feature>
<proteinExistence type="inferred from homology"/>
<keyword evidence="5" id="KW-0498">Mitosis</keyword>
<comment type="subcellular location">
    <subcellularLocation>
        <location evidence="1">Chromosome</location>
        <location evidence="1">Centromere</location>
        <location evidence="1">Kinetochore</location>
    </subcellularLocation>
</comment>
<evidence type="ECO:0000256" key="3">
    <source>
        <dbReference type="ARBA" id="ARBA00022454"/>
    </source>
</evidence>
<keyword evidence="7" id="KW-0175">Coiled coil</keyword>
<dbReference type="InterPro" id="IPR008685">
    <property type="entry name" value="Centromere_Mis12"/>
</dbReference>
<evidence type="ECO:0000256" key="2">
    <source>
        <dbReference type="ARBA" id="ARBA00008643"/>
    </source>
</evidence>
<dbReference type="GO" id="GO:0051382">
    <property type="term" value="P:kinetochore assembly"/>
    <property type="evidence" value="ECO:0007669"/>
    <property type="project" value="TreeGrafter"/>
</dbReference>
<dbReference type="GO" id="GO:0051301">
    <property type="term" value="P:cell division"/>
    <property type="evidence" value="ECO:0007669"/>
    <property type="project" value="UniProtKB-KW"/>
</dbReference>
<feature type="region of interest" description="Disordered" evidence="10">
    <location>
        <begin position="190"/>
        <end position="209"/>
    </location>
</feature>
<organism evidence="11 12">
    <name type="scientific">Polychaeton citri CBS 116435</name>
    <dbReference type="NCBI Taxonomy" id="1314669"/>
    <lineage>
        <taxon>Eukaryota</taxon>
        <taxon>Fungi</taxon>
        <taxon>Dikarya</taxon>
        <taxon>Ascomycota</taxon>
        <taxon>Pezizomycotina</taxon>
        <taxon>Dothideomycetes</taxon>
        <taxon>Dothideomycetidae</taxon>
        <taxon>Capnodiales</taxon>
        <taxon>Capnodiaceae</taxon>
        <taxon>Polychaeton</taxon>
    </lineage>
</organism>
<dbReference type="Pfam" id="PF05859">
    <property type="entry name" value="Mis12"/>
    <property type="match status" value="1"/>
</dbReference>
<gene>
    <name evidence="11" type="ORF">K431DRAFT_280394</name>
</gene>
<keyword evidence="4" id="KW-0132">Cell division</keyword>
<keyword evidence="9" id="KW-0137">Centromere</keyword>
<name>A0A9P4QHG9_9PEZI</name>
<protein>
    <submittedName>
        <fullName evidence="11">Mis12-domain-containing protein</fullName>
    </submittedName>
</protein>
<dbReference type="GO" id="GO:0000070">
    <property type="term" value="P:mitotic sister chromatid segregation"/>
    <property type="evidence" value="ECO:0007669"/>
    <property type="project" value="TreeGrafter"/>
</dbReference>